<dbReference type="PANTHER" id="PTHR18964">
    <property type="entry name" value="ROK (REPRESSOR, ORF, KINASE) FAMILY"/>
    <property type="match status" value="1"/>
</dbReference>
<sequence>MSRTEGTLEGVRRANLSRILRMVHREGPLSRAALTDATGLNRSTIGALVTDLTTAGLVQENAPDAHGRVGRPSPNVAATAAPVAVAVNPEVDAVTMAAISLDRTVIIRERIDVEGLAAPDETARLVAERIASWRIGILEDRRIAGLGVALPGLVRSQDGLVRLAPHLNWRDAPLLEALSSATGIPSVIDNDATLGALAESLYGAAQDVHDSVYLNGGASGIGGGIVIDGRLVHGARGYAGEIGQNHPSIALPADRRAGANGTLEDEVSRARLLAAVRMHGADDPTLASVIRASAAVDVTAEVERQRRILSTALANVVNVLNPSVVVLGGFLATLFDQDPDGFVAEVAAQAMPMNAEGLAIRTAALGEDRLLVGAAEIAFEALLEDPLTPGAPWLPTE</sequence>
<proteinExistence type="inferred from homology"/>
<organism evidence="3 4">
    <name type="scientific">Microbacterium resistens</name>
    <dbReference type="NCBI Taxonomy" id="156977"/>
    <lineage>
        <taxon>Bacteria</taxon>
        <taxon>Bacillati</taxon>
        <taxon>Actinomycetota</taxon>
        <taxon>Actinomycetes</taxon>
        <taxon>Micrococcales</taxon>
        <taxon>Microbacteriaceae</taxon>
        <taxon>Microbacterium</taxon>
    </lineage>
</organism>
<keyword evidence="3" id="KW-0808">Transferase</keyword>
<keyword evidence="3" id="KW-0418">Kinase</keyword>
<dbReference type="InterPro" id="IPR036388">
    <property type="entry name" value="WH-like_DNA-bd_sf"/>
</dbReference>
<name>A0ABU1SGU2_9MICO</name>
<dbReference type="EMBL" id="JAVDUM010000017">
    <property type="protein sequence ID" value="MDR6868772.1"/>
    <property type="molecule type" value="Genomic_DNA"/>
</dbReference>
<evidence type="ECO:0000313" key="4">
    <source>
        <dbReference type="Proteomes" id="UP001259347"/>
    </source>
</evidence>
<dbReference type="Pfam" id="PF12802">
    <property type="entry name" value="MarR_2"/>
    <property type="match status" value="1"/>
</dbReference>
<accession>A0ABU1SGU2</accession>
<evidence type="ECO:0000256" key="1">
    <source>
        <dbReference type="ARBA" id="ARBA00006479"/>
    </source>
</evidence>
<dbReference type="InterPro" id="IPR043129">
    <property type="entry name" value="ATPase_NBD"/>
</dbReference>
<evidence type="ECO:0000259" key="2">
    <source>
        <dbReference type="Pfam" id="PF12802"/>
    </source>
</evidence>
<feature type="domain" description="HTH marR-type" evidence="2">
    <location>
        <begin position="18"/>
        <end position="68"/>
    </location>
</feature>
<protein>
    <submittedName>
        <fullName evidence="3">NBD/HSP70 family sugar kinase</fullName>
    </submittedName>
</protein>
<evidence type="ECO:0000313" key="3">
    <source>
        <dbReference type="EMBL" id="MDR6868772.1"/>
    </source>
</evidence>
<keyword evidence="4" id="KW-1185">Reference proteome</keyword>
<dbReference type="InterPro" id="IPR000835">
    <property type="entry name" value="HTH_MarR-typ"/>
</dbReference>
<dbReference type="Pfam" id="PF00480">
    <property type="entry name" value="ROK"/>
    <property type="match status" value="1"/>
</dbReference>
<dbReference type="GO" id="GO:0016301">
    <property type="term" value="F:kinase activity"/>
    <property type="evidence" value="ECO:0007669"/>
    <property type="project" value="UniProtKB-KW"/>
</dbReference>
<gene>
    <name evidence="3" type="ORF">J2Y69_003396</name>
</gene>
<dbReference type="SUPFAM" id="SSF53067">
    <property type="entry name" value="Actin-like ATPase domain"/>
    <property type="match status" value="1"/>
</dbReference>
<dbReference type="RefSeq" id="WP_310022914.1">
    <property type="nucleotide sequence ID" value="NZ_JAVDUM010000017.1"/>
</dbReference>
<dbReference type="Proteomes" id="UP001259347">
    <property type="component" value="Unassembled WGS sequence"/>
</dbReference>
<reference evidence="3 4" key="1">
    <citation type="submission" date="2023-07" db="EMBL/GenBank/DDBJ databases">
        <title>Sorghum-associated microbial communities from plants grown in Nebraska, USA.</title>
        <authorList>
            <person name="Schachtman D."/>
        </authorList>
    </citation>
    <scope>NUCLEOTIDE SEQUENCE [LARGE SCALE GENOMIC DNA]</scope>
    <source>
        <strain evidence="3 4">2980</strain>
    </source>
</reference>
<dbReference type="PANTHER" id="PTHR18964:SF149">
    <property type="entry name" value="BIFUNCTIONAL UDP-N-ACETYLGLUCOSAMINE 2-EPIMERASE_N-ACETYLMANNOSAMINE KINASE"/>
    <property type="match status" value="1"/>
</dbReference>
<dbReference type="InterPro" id="IPR036390">
    <property type="entry name" value="WH_DNA-bd_sf"/>
</dbReference>
<comment type="similarity">
    <text evidence="1">Belongs to the ROK (NagC/XylR) family.</text>
</comment>
<dbReference type="Gene3D" id="1.10.10.10">
    <property type="entry name" value="Winged helix-like DNA-binding domain superfamily/Winged helix DNA-binding domain"/>
    <property type="match status" value="1"/>
</dbReference>
<dbReference type="SUPFAM" id="SSF46785">
    <property type="entry name" value="Winged helix' DNA-binding domain"/>
    <property type="match status" value="1"/>
</dbReference>
<comment type="caution">
    <text evidence="3">The sequence shown here is derived from an EMBL/GenBank/DDBJ whole genome shotgun (WGS) entry which is preliminary data.</text>
</comment>
<dbReference type="InterPro" id="IPR000600">
    <property type="entry name" value="ROK"/>
</dbReference>
<dbReference type="Gene3D" id="3.30.420.40">
    <property type="match status" value="2"/>
</dbReference>